<protein>
    <recommendedName>
        <fullName evidence="3">Ribonuclease H1 N-terminal domain-containing protein</fullName>
    </recommendedName>
</protein>
<dbReference type="AlphaFoldDB" id="A0A9P5ZPW2"/>
<proteinExistence type="predicted"/>
<feature type="compositionally biased region" description="Pro residues" evidence="1">
    <location>
        <begin position="41"/>
        <end position="55"/>
    </location>
</feature>
<organism evidence="4 5">
    <name type="scientific">Pleurotus eryngii</name>
    <name type="common">Boletus of the steppes</name>
    <dbReference type="NCBI Taxonomy" id="5323"/>
    <lineage>
        <taxon>Eukaryota</taxon>
        <taxon>Fungi</taxon>
        <taxon>Dikarya</taxon>
        <taxon>Basidiomycota</taxon>
        <taxon>Agaricomycotina</taxon>
        <taxon>Agaricomycetes</taxon>
        <taxon>Agaricomycetidae</taxon>
        <taxon>Agaricales</taxon>
        <taxon>Pleurotineae</taxon>
        <taxon>Pleurotaceae</taxon>
        <taxon>Pleurotus</taxon>
    </lineage>
</organism>
<comment type="caution">
    <text evidence="4">The sequence shown here is derived from an EMBL/GenBank/DDBJ whole genome shotgun (WGS) entry which is preliminary data.</text>
</comment>
<feature type="region of interest" description="Disordered" evidence="1">
    <location>
        <begin position="37"/>
        <end position="62"/>
    </location>
</feature>
<dbReference type="InterPro" id="IPR011320">
    <property type="entry name" value="RNase_H1_N"/>
</dbReference>
<keyword evidence="5" id="KW-1185">Reference proteome</keyword>
<dbReference type="Proteomes" id="UP000807025">
    <property type="component" value="Unassembled WGS sequence"/>
</dbReference>
<dbReference type="Pfam" id="PF01693">
    <property type="entry name" value="Cauli_VI"/>
    <property type="match status" value="1"/>
</dbReference>
<evidence type="ECO:0000259" key="3">
    <source>
        <dbReference type="Pfam" id="PF01693"/>
    </source>
</evidence>
<feature type="domain" description="Ribonuclease H1 N-terminal" evidence="3">
    <location>
        <begin position="106"/>
        <end position="146"/>
    </location>
</feature>
<feature type="signal peptide" evidence="2">
    <location>
        <begin position="1"/>
        <end position="36"/>
    </location>
</feature>
<sequence>MATPVATQGLPAASTTTGAANLLLPLTLHFLAPVTGNSPPAVTPPAAPDTPPRPSTPAQQAVLPLAPSTPFATSTNTSCSGCIVHPGTPSGSAITSLSTAGPNSCWYSVTFSQQIGVFHDWFGVVEPLVNGVPGWKCKSFSTLAGATTHFNACATASVTGVYVD</sequence>
<evidence type="ECO:0000256" key="2">
    <source>
        <dbReference type="SAM" id="SignalP"/>
    </source>
</evidence>
<dbReference type="EMBL" id="MU154618">
    <property type="protein sequence ID" value="KAF9491501.1"/>
    <property type="molecule type" value="Genomic_DNA"/>
</dbReference>
<dbReference type="SUPFAM" id="SSF55658">
    <property type="entry name" value="L9 N-domain-like"/>
    <property type="match status" value="1"/>
</dbReference>
<gene>
    <name evidence="4" type="ORF">BDN71DRAFT_1433934</name>
</gene>
<evidence type="ECO:0000313" key="4">
    <source>
        <dbReference type="EMBL" id="KAF9491501.1"/>
    </source>
</evidence>
<accession>A0A9P5ZPW2</accession>
<reference evidence="4" key="1">
    <citation type="submission" date="2020-11" db="EMBL/GenBank/DDBJ databases">
        <authorList>
            <consortium name="DOE Joint Genome Institute"/>
            <person name="Ahrendt S."/>
            <person name="Riley R."/>
            <person name="Andreopoulos W."/>
            <person name="Labutti K."/>
            <person name="Pangilinan J."/>
            <person name="Ruiz-Duenas F.J."/>
            <person name="Barrasa J.M."/>
            <person name="Sanchez-Garcia M."/>
            <person name="Camarero S."/>
            <person name="Miyauchi S."/>
            <person name="Serrano A."/>
            <person name="Linde D."/>
            <person name="Babiker R."/>
            <person name="Drula E."/>
            <person name="Ayuso-Fernandez I."/>
            <person name="Pacheco R."/>
            <person name="Padilla G."/>
            <person name="Ferreira P."/>
            <person name="Barriuso J."/>
            <person name="Kellner H."/>
            <person name="Castanera R."/>
            <person name="Alfaro M."/>
            <person name="Ramirez L."/>
            <person name="Pisabarro A.G."/>
            <person name="Kuo A."/>
            <person name="Tritt A."/>
            <person name="Lipzen A."/>
            <person name="He G."/>
            <person name="Yan M."/>
            <person name="Ng V."/>
            <person name="Cullen D."/>
            <person name="Martin F."/>
            <person name="Rosso M.-N."/>
            <person name="Henrissat B."/>
            <person name="Hibbett D."/>
            <person name="Martinez A.T."/>
            <person name="Grigoriev I.V."/>
        </authorList>
    </citation>
    <scope>NUCLEOTIDE SEQUENCE</scope>
    <source>
        <strain evidence="4">ATCC 90797</strain>
    </source>
</reference>
<keyword evidence="2" id="KW-0732">Signal</keyword>
<feature type="chain" id="PRO_5040470679" description="Ribonuclease H1 N-terminal domain-containing protein" evidence="2">
    <location>
        <begin position="37"/>
        <end position="164"/>
    </location>
</feature>
<dbReference type="OrthoDB" id="2757443at2759"/>
<dbReference type="InterPro" id="IPR037056">
    <property type="entry name" value="RNase_H1_N_sf"/>
</dbReference>
<evidence type="ECO:0000256" key="1">
    <source>
        <dbReference type="SAM" id="MobiDB-lite"/>
    </source>
</evidence>
<name>A0A9P5ZPW2_PLEER</name>
<evidence type="ECO:0000313" key="5">
    <source>
        <dbReference type="Proteomes" id="UP000807025"/>
    </source>
</evidence>
<dbReference type="Gene3D" id="3.40.970.10">
    <property type="entry name" value="Ribonuclease H1, N-terminal domain"/>
    <property type="match status" value="1"/>
</dbReference>
<dbReference type="InterPro" id="IPR009027">
    <property type="entry name" value="Ribosomal_bL9/RNase_H1_N"/>
</dbReference>